<protein>
    <submittedName>
        <fullName evidence="1">Uncharacterized protein</fullName>
    </submittedName>
</protein>
<organism evidence="1">
    <name type="scientific">hydrothermal vent metagenome</name>
    <dbReference type="NCBI Taxonomy" id="652676"/>
    <lineage>
        <taxon>unclassified sequences</taxon>
        <taxon>metagenomes</taxon>
        <taxon>ecological metagenomes</taxon>
    </lineage>
</organism>
<name>A0A3B0RIZ8_9ZZZZ</name>
<accession>A0A3B0RIZ8</accession>
<dbReference type="EMBL" id="UOEB01000157">
    <property type="protein sequence ID" value="VAV84513.1"/>
    <property type="molecule type" value="Genomic_DNA"/>
</dbReference>
<proteinExistence type="predicted"/>
<sequence length="144" mass="16110">MKKNRQPIIPMKLLVLILAFAILPNLSYSQKDSNSENKEPLNIGFVLYTKSNTPGTLFARWNYSNAYSGPGIATGGPKESGYVGNYHVRYFYENGEFSDEYDLVIEKTGDFYDVSWLINGKVAAKGVGMEVENGLAVGWRRVID</sequence>
<reference evidence="1" key="1">
    <citation type="submission" date="2018-06" db="EMBL/GenBank/DDBJ databases">
        <authorList>
            <person name="Zhirakovskaya E."/>
        </authorList>
    </citation>
    <scope>NUCLEOTIDE SEQUENCE</scope>
</reference>
<dbReference type="AlphaFoldDB" id="A0A3B0RIZ8"/>
<evidence type="ECO:0000313" key="1">
    <source>
        <dbReference type="EMBL" id="VAV84513.1"/>
    </source>
</evidence>
<gene>
    <name evidence="1" type="ORF">MNBD_BACTEROID02-1976</name>
</gene>